<reference evidence="1 2" key="1">
    <citation type="journal article" date="2024" name="J Genomics">
        <title>Draft genome sequencing and assembly of Favolaschia claudopus CIRM-BRFM 2984 isolated from oak limbs.</title>
        <authorList>
            <person name="Navarro D."/>
            <person name="Drula E."/>
            <person name="Chaduli D."/>
            <person name="Cazenave R."/>
            <person name="Ahrendt S."/>
            <person name="Wang J."/>
            <person name="Lipzen A."/>
            <person name="Daum C."/>
            <person name="Barry K."/>
            <person name="Grigoriev I.V."/>
            <person name="Favel A."/>
            <person name="Rosso M.N."/>
            <person name="Martin F."/>
        </authorList>
    </citation>
    <scope>NUCLEOTIDE SEQUENCE [LARGE SCALE GENOMIC DNA]</scope>
    <source>
        <strain evidence="1 2">CIRM-BRFM 2984</strain>
    </source>
</reference>
<sequence>MGVYTSIPALGFLCLHKYSLQQLFDGLERADGSQATLPDHTKLVLALALEKMQLFQRTNVSWIKDDELIPSACCKSRTKCIKEQAVMARVECLDRKVDVSFLLESWAKVGEGKWKGRLCAFCEEAAKRPYDVARKKAWGMLPSFFGLVPWEELTDAE</sequence>
<organism evidence="1 2">
    <name type="scientific">Favolaschia claudopus</name>
    <dbReference type="NCBI Taxonomy" id="2862362"/>
    <lineage>
        <taxon>Eukaryota</taxon>
        <taxon>Fungi</taxon>
        <taxon>Dikarya</taxon>
        <taxon>Basidiomycota</taxon>
        <taxon>Agaricomycotina</taxon>
        <taxon>Agaricomycetes</taxon>
        <taxon>Agaricomycetidae</taxon>
        <taxon>Agaricales</taxon>
        <taxon>Marasmiineae</taxon>
        <taxon>Mycenaceae</taxon>
        <taxon>Favolaschia</taxon>
    </lineage>
</organism>
<proteinExistence type="predicted"/>
<comment type="caution">
    <text evidence="1">The sequence shown here is derived from an EMBL/GenBank/DDBJ whole genome shotgun (WGS) entry which is preliminary data.</text>
</comment>
<evidence type="ECO:0000313" key="2">
    <source>
        <dbReference type="Proteomes" id="UP001362999"/>
    </source>
</evidence>
<name>A0AAW0DBP1_9AGAR</name>
<gene>
    <name evidence="1" type="ORF">R3P38DRAFT_1849524</name>
</gene>
<evidence type="ECO:0000313" key="1">
    <source>
        <dbReference type="EMBL" id="KAK7048046.1"/>
    </source>
</evidence>
<protein>
    <submittedName>
        <fullName evidence="1">Uncharacterized protein</fullName>
    </submittedName>
</protein>
<accession>A0AAW0DBP1</accession>
<dbReference type="EMBL" id="JAWWNJ010000009">
    <property type="protein sequence ID" value="KAK7048046.1"/>
    <property type="molecule type" value="Genomic_DNA"/>
</dbReference>
<keyword evidence="2" id="KW-1185">Reference proteome</keyword>
<dbReference type="AlphaFoldDB" id="A0AAW0DBP1"/>
<dbReference type="Proteomes" id="UP001362999">
    <property type="component" value="Unassembled WGS sequence"/>
</dbReference>